<keyword evidence="5" id="KW-0547">Nucleotide-binding</keyword>
<evidence type="ECO:0000256" key="5">
    <source>
        <dbReference type="ARBA" id="ARBA00022741"/>
    </source>
</evidence>
<dbReference type="InterPro" id="IPR035906">
    <property type="entry name" value="MetI-like_sf"/>
</dbReference>
<evidence type="ECO:0000256" key="9">
    <source>
        <dbReference type="PROSITE-ProRule" id="PRU01213"/>
    </source>
</evidence>
<evidence type="ECO:0000259" key="14">
    <source>
        <dbReference type="PROSITE" id="PS51866"/>
    </source>
</evidence>
<feature type="domain" description="Mop" evidence="14">
    <location>
        <begin position="582"/>
        <end position="648"/>
    </location>
</feature>
<dbReference type="InterPro" id="IPR027417">
    <property type="entry name" value="P-loop_NTPase"/>
</dbReference>
<dbReference type="Pfam" id="PF00528">
    <property type="entry name" value="BPD_transp_1"/>
    <property type="match status" value="1"/>
</dbReference>
<feature type="transmembrane region" description="Helical" evidence="10">
    <location>
        <begin position="21"/>
        <end position="45"/>
    </location>
</feature>
<evidence type="ECO:0000256" key="7">
    <source>
        <dbReference type="ARBA" id="ARBA00022989"/>
    </source>
</evidence>
<feature type="transmembrane region" description="Helical" evidence="10">
    <location>
        <begin position="65"/>
        <end position="91"/>
    </location>
</feature>
<comment type="similarity">
    <text evidence="10">Belongs to the binding-protein-dependent transport system permease family.</text>
</comment>
<keyword evidence="6" id="KW-0067">ATP-binding</keyword>
<comment type="subcellular location">
    <subcellularLocation>
        <location evidence="10">Cell membrane</location>
        <topology evidence="10">Multi-pass membrane protein</topology>
    </subcellularLocation>
    <subcellularLocation>
        <location evidence="1">Membrane</location>
        <topology evidence="1">Multi-pass membrane protein</topology>
    </subcellularLocation>
</comment>
<feature type="transmembrane region" description="Helical" evidence="10">
    <location>
        <begin position="190"/>
        <end position="212"/>
    </location>
</feature>
<protein>
    <submittedName>
        <fullName evidence="15">Molybdate ABC transporter permease subunit</fullName>
    </submittedName>
</protein>
<dbReference type="NCBIfam" id="TIGR01581">
    <property type="entry name" value="Mo_ABC_porter"/>
    <property type="match status" value="1"/>
</dbReference>
<keyword evidence="2 10" id="KW-0813">Transport</keyword>
<dbReference type="SUPFAM" id="SSF161098">
    <property type="entry name" value="MetI-like"/>
    <property type="match status" value="1"/>
</dbReference>
<dbReference type="SUPFAM" id="SSF52540">
    <property type="entry name" value="P-loop containing nucleoside triphosphate hydrolases"/>
    <property type="match status" value="1"/>
</dbReference>
<dbReference type="InterPro" id="IPR004606">
    <property type="entry name" value="Mop_domain"/>
</dbReference>
<dbReference type="PANTHER" id="PTHR42781">
    <property type="entry name" value="SPERMIDINE/PUTRESCINE IMPORT ATP-BINDING PROTEIN POTA"/>
    <property type="match status" value="1"/>
</dbReference>
<dbReference type="PANTHER" id="PTHR42781:SF4">
    <property type="entry name" value="SPERMIDINE_PUTRESCINE IMPORT ATP-BINDING PROTEIN POTA"/>
    <property type="match status" value="1"/>
</dbReference>
<name>A0A7T4TXP5_9ACTN</name>
<evidence type="ECO:0000259" key="12">
    <source>
        <dbReference type="PROSITE" id="PS50893"/>
    </source>
</evidence>
<feature type="region of interest" description="Disordered" evidence="11">
    <location>
        <begin position="279"/>
        <end position="305"/>
    </location>
</feature>
<dbReference type="Gene3D" id="1.10.3720.10">
    <property type="entry name" value="MetI-like"/>
    <property type="match status" value="1"/>
</dbReference>
<keyword evidence="8 10" id="KW-0472">Membrane</keyword>
<evidence type="ECO:0000259" key="13">
    <source>
        <dbReference type="PROSITE" id="PS50928"/>
    </source>
</evidence>
<proteinExistence type="inferred from homology"/>
<dbReference type="InterPro" id="IPR008995">
    <property type="entry name" value="Mo/tungstate-bd_C_term_dom"/>
</dbReference>
<dbReference type="GO" id="GO:0005886">
    <property type="term" value="C:plasma membrane"/>
    <property type="evidence" value="ECO:0007669"/>
    <property type="project" value="UniProtKB-SubCell"/>
</dbReference>
<dbReference type="Pfam" id="PF03459">
    <property type="entry name" value="TOBE"/>
    <property type="match status" value="1"/>
</dbReference>
<keyword evidence="7 10" id="KW-1133">Transmembrane helix</keyword>
<dbReference type="PROSITE" id="PS50928">
    <property type="entry name" value="ABC_TM1"/>
    <property type="match status" value="1"/>
</dbReference>
<reference evidence="15 16" key="1">
    <citation type="submission" date="2020-12" db="EMBL/GenBank/DDBJ databases">
        <title>Identification and biosynthesis of polyene macrolides produced by Streptomyces alfalfae Men-myco-93-63.</title>
        <authorList>
            <person name="Liu D."/>
            <person name="Li Y."/>
            <person name="Liu L."/>
            <person name="Han X."/>
            <person name="Shen F."/>
        </authorList>
    </citation>
    <scope>NUCLEOTIDE SEQUENCE [LARGE SCALE GENOMIC DNA]</scope>
    <source>
        <strain evidence="15 16">Men-myco-93-63</strain>
    </source>
</reference>
<evidence type="ECO:0000256" key="1">
    <source>
        <dbReference type="ARBA" id="ARBA00004141"/>
    </source>
</evidence>
<evidence type="ECO:0000256" key="11">
    <source>
        <dbReference type="SAM" id="MobiDB-lite"/>
    </source>
</evidence>
<dbReference type="GO" id="GO:0016887">
    <property type="term" value="F:ATP hydrolysis activity"/>
    <property type="evidence" value="ECO:0007669"/>
    <property type="project" value="InterPro"/>
</dbReference>
<dbReference type="SMART" id="SM00382">
    <property type="entry name" value="AAA"/>
    <property type="match status" value="1"/>
</dbReference>
<dbReference type="Gene3D" id="3.40.50.300">
    <property type="entry name" value="P-loop containing nucleotide triphosphate hydrolases"/>
    <property type="match status" value="1"/>
</dbReference>
<accession>A0A7T4TXP5</accession>
<dbReference type="CDD" id="cd06261">
    <property type="entry name" value="TM_PBP2"/>
    <property type="match status" value="1"/>
</dbReference>
<dbReference type="PROSITE" id="PS50893">
    <property type="entry name" value="ABC_TRANSPORTER_2"/>
    <property type="match status" value="1"/>
</dbReference>
<dbReference type="InterPro" id="IPR006469">
    <property type="entry name" value="NifC_ABC_porter"/>
</dbReference>
<sequence length="649" mass="68265">MSRLSIRRPLGRSRDPARTRAPLALALPALLAIAFLLMPLIGILARTTWGDLGAHLSAPGVTRALKLSLLVSFWALGLSLLLGVPLAWLLARVDFPGKAVVRSLVLLPMVLPPTVGGVALLLGFGRRGLLGPWLEDTFGVVLPFHTSGAVIAATFVAMPFLVISLEGALGGLRPGYEETAASLGAPPVRVFLTVTLPMVTPGLIAGAALTWARALGEFGATITFAGNLPGTTQTLPLQVYLLLQDSPEAATSLSLLLLAIAMAVLIGLRGRWTTGAAVRVRPPRADEPPPAPADETPPPPAPAGKWSLHADVTGHDELTLDADPGTTIAVVGPNGAGKTTLLRALLGLTPRAHARLRLGERDVTALPPHRRRVAWVPQEGALFPHLSALGNTAYGLRAQGVRRAEARREAQRWLDRLGVGGLAHRRPAQLSGGQAQRVALARALAARPRLLLLDEPLAALDQTTRAHVRHTLRRHLEGFGGVCLIVTHDPVEAVSLADRVLVLDEGRTLQDAPPAEVSRHPRSPWVARMLGRNAWPGTAGADGTLALAGEGRLVVADPPAPGARALAVIAPEAVSVHRERPEGSPRNVWQGTVREITTAGSRLRVLVTSGEAPDLVAEITPQAAVELGLADGAEVWTSVKATEVSVVTL</sequence>
<evidence type="ECO:0000256" key="4">
    <source>
        <dbReference type="ARBA" id="ARBA00022692"/>
    </source>
</evidence>
<feature type="compositionally biased region" description="Pro residues" evidence="11">
    <location>
        <begin position="288"/>
        <end position="302"/>
    </location>
</feature>
<dbReference type="GO" id="GO:0005524">
    <property type="term" value="F:ATP binding"/>
    <property type="evidence" value="ECO:0007669"/>
    <property type="project" value="UniProtKB-KW"/>
</dbReference>
<evidence type="ECO:0000256" key="10">
    <source>
        <dbReference type="RuleBase" id="RU363032"/>
    </source>
</evidence>
<gene>
    <name evidence="15" type="primary">modB</name>
    <name evidence="15" type="ORF">I8755_12545</name>
</gene>
<organism evidence="15 16">
    <name type="scientific">Streptomyces alfalfae</name>
    <dbReference type="NCBI Taxonomy" id="1642299"/>
    <lineage>
        <taxon>Bacteria</taxon>
        <taxon>Bacillati</taxon>
        <taxon>Actinomycetota</taxon>
        <taxon>Actinomycetes</taxon>
        <taxon>Kitasatosporales</taxon>
        <taxon>Streptomycetaceae</taxon>
        <taxon>Streptomyces</taxon>
    </lineage>
</organism>
<dbReference type="InterPro" id="IPR011867">
    <property type="entry name" value="ModB_ABC"/>
</dbReference>
<feature type="transmembrane region" description="Helical" evidence="10">
    <location>
        <begin position="249"/>
        <end position="268"/>
    </location>
</feature>
<dbReference type="InterPro" id="IPR003593">
    <property type="entry name" value="AAA+_ATPase"/>
</dbReference>
<feature type="transmembrane region" description="Helical" evidence="10">
    <location>
        <begin position="144"/>
        <end position="169"/>
    </location>
</feature>
<evidence type="ECO:0000313" key="15">
    <source>
        <dbReference type="EMBL" id="QQC89150.1"/>
    </source>
</evidence>
<evidence type="ECO:0000256" key="6">
    <source>
        <dbReference type="ARBA" id="ARBA00022840"/>
    </source>
</evidence>
<feature type="domain" description="ABC transporter" evidence="12">
    <location>
        <begin position="298"/>
        <end position="530"/>
    </location>
</feature>
<dbReference type="Pfam" id="PF00005">
    <property type="entry name" value="ABC_tran"/>
    <property type="match status" value="1"/>
</dbReference>
<dbReference type="SUPFAM" id="SSF50331">
    <property type="entry name" value="MOP-like"/>
    <property type="match status" value="1"/>
</dbReference>
<dbReference type="RefSeq" id="WP_198502544.1">
    <property type="nucleotide sequence ID" value="NZ_CP065959.1"/>
</dbReference>
<dbReference type="NCBIfam" id="TIGR02141">
    <property type="entry name" value="modB_ABC"/>
    <property type="match status" value="1"/>
</dbReference>
<dbReference type="InterPro" id="IPR000515">
    <property type="entry name" value="MetI-like"/>
</dbReference>
<dbReference type="InterPro" id="IPR005116">
    <property type="entry name" value="Transp-assoc_OB_typ1"/>
</dbReference>
<keyword evidence="3 9" id="KW-0500">Molybdenum</keyword>
<dbReference type="AlphaFoldDB" id="A0A7T4TXP5"/>
<dbReference type="Proteomes" id="UP000596130">
    <property type="component" value="Chromosome"/>
</dbReference>
<feature type="transmembrane region" description="Helical" evidence="10">
    <location>
        <begin position="103"/>
        <end position="124"/>
    </location>
</feature>
<keyword evidence="4 10" id="KW-0812">Transmembrane</keyword>
<evidence type="ECO:0000313" key="16">
    <source>
        <dbReference type="Proteomes" id="UP000596130"/>
    </source>
</evidence>
<dbReference type="PROSITE" id="PS00211">
    <property type="entry name" value="ABC_TRANSPORTER_1"/>
    <property type="match status" value="1"/>
</dbReference>
<dbReference type="EMBL" id="CP065959">
    <property type="protein sequence ID" value="QQC89150.1"/>
    <property type="molecule type" value="Genomic_DNA"/>
</dbReference>
<dbReference type="InterPro" id="IPR017871">
    <property type="entry name" value="ABC_transporter-like_CS"/>
</dbReference>
<evidence type="ECO:0000256" key="3">
    <source>
        <dbReference type="ARBA" id="ARBA00022505"/>
    </source>
</evidence>
<dbReference type="GO" id="GO:0015098">
    <property type="term" value="F:molybdate ion transmembrane transporter activity"/>
    <property type="evidence" value="ECO:0007669"/>
    <property type="project" value="InterPro"/>
</dbReference>
<dbReference type="InterPro" id="IPR050093">
    <property type="entry name" value="ABC_SmlMolc_Importer"/>
</dbReference>
<dbReference type="Gene3D" id="2.40.50.100">
    <property type="match status" value="1"/>
</dbReference>
<feature type="domain" description="ABC transmembrane type-1" evidence="13">
    <location>
        <begin position="65"/>
        <end position="266"/>
    </location>
</feature>
<dbReference type="PROSITE" id="PS51866">
    <property type="entry name" value="MOP"/>
    <property type="match status" value="1"/>
</dbReference>
<evidence type="ECO:0000256" key="2">
    <source>
        <dbReference type="ARBA" id="ARBA00022448"/>
    </source>
</evidence>
<evidence type="ECO:0000256" key="8">
    <source>
        <dbReference type="ARBA" id="ARBA00023136"/>
    </source>
</evidence>
<dbReference type="InterPro" id="IPR003439">
    <property type="entry name" value="ABC_transporter-like_ATP-bd"/>
</dbReference>